<dbReference type="Gene3D" id="2.60.40.10">
    <property type="entry name" value="Immunoglobulins"/>
    <property type="match status" value="1"/>
</dbReference>
<feature type="non-terminal residue" evidence="1">
    <location>
        <position position="127"/>
    </location>
</feature>
<accession>A0A382CD23</accession>
<dbReference type="EMBL" id="UINC01033853">
    <property type="protein sequence ID" value="SVB23774.1"/>
    <property type="molecule type" value="Genomic_DNA"/>
</dbReference>
<evidence type="ECO:0000313" key="1">
    <source>
        <dbReference type="EMBL" id="SVB23774.1"/>
    </source>
</evidence>
<protein>
    <recommendedName>
        <fullName evidence="2">PKD domain-containing protein</fullName>
    </recommendedName>
</protein>
<sequence length="127" mass="14025">MKYLLIFALMLVFSIALIDNVSAEPEIFMVEVDPTNIDNQVDEPVNFQGDCSACNEGDLVYFYWNSSIDEVLRHGDNATNINFAMSSTLFTTGDHQITFQVKDNSGWSVINDTSTTQLGVTGRDTGG</sequence>
<evidence type="ECO:0008006" key="2">
    <source>
        <dbReference type="Google" id="ProtNLM"/>
    </source>
</evidence>
<dbReference type="InterPro" id="IPR013783">
    <property type="entry name" value="Ig-like_fold"/>
</dbReference>
<name>A0A382CD23_9ZZZZ</name>
<organism evidence="1">
    <name type="scientific">marine metagenome</name>
    <dbReference type="NCBI Taxonomy" id="408172"/>
    <lineage>
        <taxon>unclassified sequences</taxon>
        <taxon>metagenomes</taxon>
        <taxon>ecological metagenomes</taxon>
    </lineage>
</organism>
<proteinExistence type="predicted"/>
<reference evidence="1" key="1">
    <citation type="submission" date="2018-05" db="EMBL/GenBank/DDBJ databases">
        <authorList>
            <person name="Lanie J.A."/>
            <person name="Ng W.-L."/>
            <person name="Kazmierczak K.M."/>
            <person name="Andrzejewski T.M."/>
            <person name="Davidsen T.M."/>
            <person name="Wayne K.J."/>
            <person name="Tettelin H."/>
            <person name="Glass J.I."/>
            <person name="Rusch D."/>
            <person name="Podicherti R."/>
            <person name="Tsui H.-C.T."/>
            <person name="Winkler M.E."/>
        </authorList>
    </citation>
    <scope>NUCLEOTIDE SEQUENCE</scope>
</reference>
<gene>
    <name evidence="1" type="ORF">METZ01_LOCUS176628</name>
</gene>
<dbReference type="AlphaFoldDB" id="A0A382CD23"/>